<reference evidence="1 2" key="1">
    <citation type="journal article" date="2022" name="Genome Biol. Evol.">
        <title>The Spruce Budworm Genome: Reconstructing the Evolutionary History of Antifreeze Proteins.</title>
        <authorList>
            <person name="Beliveau C."/>
            <person name="Gagne P."/>
            <person name="Picq S."/>
            <person name="Vernygora O."/>
            <person name="Keeling C.I."/>
            <person name="Pinkney K."/>
            <person name="Doucet D."/>
            <person name="Wen F."/>
            <person name="Johnston J.S."/>
            <person name="Maaroufi H."/>
            <person name="Boyle B."/>
            <person name="Laroche J."/>
            <person name="Dewar K."/>
            <person name="Juretic N."/>
            <person name="Blackburn G."/>
            <person name="Nisole A."/>
            <person name="Brunet B."/>
            <person name="Brandao M."/>
            <person name="Lumley L."/>
            <person name="Duan J."/>
            <person name="Quan G."/>
            <person name="Lucarotti C.J."/>
            <person name="Roe A.D."/>
            <person name="Sperling F.A.H."/>
            <person name="Levesque R.C."/>
            <person name="Cusson M."/>
        </authorList>
    </citation>
    <scope>NUCLEOTIDE SEQUENCE [LARGE SCALE GENOMIC DNA]</scope>
    <source>
        <strain evidence="1">Glfc:IPQL:Cfum</strain>
    </source>
</reference>
<sequence>MKYELGWGTSLFNLCFLLSEAGDGCNRSTASYNVKAAVGTRRAGSCDRRRHLARARAARPGSGARASTPPTSDAVLSPEIDVDVGKFSSVDRPIGCASVSAND</sequence>
<gene>
    <name evidence="1" type="ORF">MSG28_011878</name>
</gene>
<dbReference type="EMBL" id="CM046120">
    <property type="protein sequence ID" value="KAI8437619.1"/>
    <property type="molecule type" value="Genomic_DNA"/>
</dbReference>
<evidence type="ECO:0000313" key="2">
    <source>
        <dbReference type="Proteomes" id="UP001064048"/>
    </source>
</evidence>
<evidence type="ECO:0000313" key="1">
    <source>
        <dbReference type="EMBL" id="KAI8437619.1"/>
    </source>
</evidence>
<proteinExistence type="predicted"/>
<protein>
    <submittedName>
        <fullName evidence="1">Uncharacterized protein</fullName>
    </submittedName>
</protein>
<dbReference type="Proteomes" id="UP001064048">
    <property type="component" value="Chromosome 20"/>
</dbReference>
<comment type="caution">
    <text evidence="1">The sequence shown here is derived from an EMBL/GenBank/DDBJ whole genome shotgun (WGS) entry which is preliminary data.</text>
</comment>
<organism evidence="1 2">
    <name type="scientific">Choristoneura fumiferana</name>
    <name type="common">Spruce budworm moth</name>
    <name type="synonym">Archips fumiferana</name>
    <dbReference type="NCBI Taxonomy" id="7141"/>
    <lineage>
        <taxon>Eukaryota</taxon>
        <taxon>Metazoa</taxon>
        <taxon>Ecdysozoa</taxon>
        <taxon>Arthropoda</taxon>
        <taxon>Hexapoda</taxon>
        <taxon>Insecta</taxon>
        <taxon>Pterygota</taxon>
        <taxon>Neoptera</taxon>
        <taxon>Endopterygota</taxon>
        <taxon>Lepidoptera</taxon>
        <taxon>Glossata</taxon>
        <taxon>Ditrysia</taxon>
        <taxon>Tortricoidea</taxon>
        <taxon>Tortricidae</taxon>
        <taxon>Tortricinae</taxon>
        <taxon>Choristoneura</taxon>
    </lineage>
</organism>
<name>A0ACC0KMP4_CHOFU</name>
<accession>A0ACC0KMP4</accession>
<keyword evidence="2" id="KW-1185">Reference proteome</keyword>